<reference evidence="7" key="1">
    <citation type="submission" date="2016-10" db="EMBL/GenBank/DDBJ databases">
        <authorList>
            <person name="Varghese N."/>
            <person name="Submissions S."/>
        </authorList>
    </citation>
    <scope>NUCLEOTIDE SEQUENCE [LARGE SCALE GENOMIC DNA]</scope>
    <source>
        <strain evidence="7">Gh-48</strain>
    </source>
</reference>
<dbReference type="AlphaFoldDB" id="A0A1H8LT70"/>
<keyword evidence="7" id="KW-1185">Reference proteome</keyword>
<dbReference type="RefSeq" id="WP_091212090.1">
    <property type="nucleotide sequence ID" value="NZ_FOCL01000005.1"/>
</dbReference>
<evidence type="ECO:0000256" key="3">
    <source>
        <dbReference type="PROSITE-ProRule" id="PRU00169"/>
    </source>
</evidence>
<dbReference type="CDD" id="cd17535">
    <property type="entry name" value="REC_NarL-like"/>
    <property type="match status" value="1"/>
</dbReference>
<evidence type="ECO:0000256" key="2">
    <source>
        <dbReference type="ARBA" id="ARBA00023125"/>
    </source>
</evidence>
<dbReference type="OrthoDB" id="9797341at2"/>
<dbReference type="SMART" id="SM00448">
    <property type="entry name" value="REC"/>
    <property type="match status" value="1"/>
</dbReference>
<evidence type="ECO:0000256" key="1">
    <source>
        <dbReference type="ARBA" id="ARBA00022553"/>
    </source>
</evidence>
<dbReference type="EMBL" id="FOCL01000005">
    <property type="protein sequence ID" value="SEO08347.1"/>
    <property type="molecule type" value="Genomic_DNA"/>
</dbReference>
<dbReference type="GO" id="GO:0003677">
    <property type="term" value="F:DNA binding"/>
    <property type="evidence" value="ECO:0007669"/>
    <property type="project" value="UniProtKB-KW"/>
</dbReference>
<feature type="domain" description="Response regulatory" evidence="5">
    <location>
        <begin position="6"/>
        <end position="122"/>
    </location>
</feature>
<evidence type="ECO:0000313" key="6">
    <source>
        <dbReference type="EMBL" id="SEO08347.1"/>
    </source>
</evidence>
<dbReference type="SUPFAM" id="SSF52172">
    <property type="entry name" value="CheY-like"/>
    <property type="match status" value="1"/>
</dbReference>
<dbReference type="InterPro" id="IPR011006">
    <property type="entry name" value="CheY-like_superfamily"/>
</dbReference>
<keyword evidence="2 6" id="KW-0238">DNA-binding</keyword>
<gene>
    <name evidence="6" type="ORF">SAMN05192574_105240</name>
</gene>
<proteinExistence type="predicted"/>
<dbReference type="PROSITE" id="PS50110">
    <property type="entry name" value="RESPONSE_REGULATORY"/>
    <property type="match status" value="1"/>
</dbReference>
<evidence type="ECO:0000259" key="4">
    <source>
        <dbReference type="PROSITE" id="PS50043"/>
    </source>
</evidence>
<evidence type="ECO:0000259" key="5">
    <source>
        <dbReference type="PROSITE" id="PS50110"/>
    </source>
</evidence>
<dbReference type="CDD" id="cd06170">
    <property type="entry name" value="LuxR_C_like"/>
    <property type="match status" value="1"/>
</dbReference>
<keyword evidence="1 3" id="KW-0597">Phosphoprotein</keyword>
<dbReference type="InterPro" id="IPR000792">
    <property type="entry name" value="Tscrpt_reg_LuxR_C"/>
</dbReference>
<name>A0A1H8LT70_9SPHI</name>
<dbReference type="InterPro" id="IPR016032">
    <property type="entry name" value="Sig_transdc_resp-reg_C-effctor"/>
</dbReference>
<dbReference type="InterPro" id="IPR058245">
    <property type="entry name" value="NreC/VraR/RcsB-like_REC"/>
</dbReference>
<dbReference type="Gene3D" id="3.40.50.2300">
    <property type="match status" value="1"/>
</dbReference>
<dbReference type="GO" id="GO:0006355">
    <property type="term" value="P:regulation of DNA-templated transcription"/>
    <property type="evidence" value="ECO:0007669"/>
    <property type="project" value="InterPro"/>
</dbReference>
<protein>
    <submittedName>
        <fullName evidence="6">DNA-binding response regulator, NarL/FixJ family, contains REC and HTH domains</fullName>
    </submittedName>
</protein>
<dbReference type="GO" id="GO:0000160">
    <property type="term" value="P:phosphorelay signal transduction system"/>
    <property type="evidence" value="ECO:0007669"/>
    <property type="project" value="InterPro"/>
</dbReference>
<dbReference type="SMART" id="SM00421">
    <property type="entry name" value="HTH_LUXR"/>
    <property type="match status" value="1"/>
</dbReference>
<dbReference type="PANTHER" id="PTHR43214:SF43">
    <property type="entry name" value="TWO-COMPONENT RESPONSE REGULATOR"/>
    <property type="match status" value="1"/>
</dbReference>
<feature type="domain" description="HTH luxR-type" evidence="4">
    <location>
        <begin position="142"/>
        <end position="207"/>
    </location>
</feature>
<dbReference type="Pfam" id="PF00072">
    <property type="entry name" value="Response_reg"/>
    <property type="match status" value="1"/>
</dbReference>
<dbReference type="PROSITE" id="PS50043">
    <property type="entry name" value="HTH_LUXR_2"/>
    <property type="match status" value="1"/>
</dbReference>
<dbReference type="PANTHER" id="PTHR43214">
    <property type="entry name" value="TWO-COMPONENT RESPONSE REGULATOR"/>
    <property type="match status" value="1"/>
</dbReference>
<dbReference type="STRING" id="551995.SAMN05192574_105240"/>
<feature type="modified residue" description="4-aspartylphosphate" evidence="3">
    <location>
        <position position="57"/>
    </location>
</feature>
<dbReference type="InterPro" id="IPR039420">
    <property type="entry name" value="WalR-like"/>
</dbReference>
<dbReference type="PRINTS" id="PR00038">
    <property type="entry name" value="HTHLUXR"/>
</dbReference>
<dbReference type="Pfam" id="PF00196">
    <property type="entry name" value="GerE"/>
    <property type="match status" value="1"/>
</dbReference>
<sequence length="212" mass="24195">MNEKINIAIVDDHTLFRMGLSSILHESPAIDVLFEAENGRELQQKIREKTPDVVLMDVNMPIVDGYEATSWLKTNYPGVKVLALSMYEDDNSIIKMIRCGAAGYVLKQSRPGQLVNAIEMIYSSGFFFNELVSAGLRRNVLRDDSTSRLSDREKQFLEMACSEMTYKEIADKMFVSPRTVDNYREALFEKLGIKSRVGLVLYAIKNNFYKII</sequence>
<dbReference type="Proteomes" id="UP000198942">
    <property type="component" value="Unassembled WGS sequence"/>
</dbReference>
<accession>A0A1H8LT70</accession>
<organism evidence="6 7">
    <name type="scientific">Mucilaginibacter gossypiicola</name>
    <dbReference type="NCBI Taxonomy" id="551995"/>
    <lineage>
        <taxon>Bacteria</taxon>
        <taxon>Pseudomonadati</taxon>
        <taxon>Bacteroidota</taxon>
        <taxon>Sphingobacteriia</taxon>
        <taxon>Sphingobacteriales</taxon>
        <taxon>Sphingobacteriaceae</taxon>
        <taxon>Mucilaginibacter</taxon>
    </lineage>
</organism>
<evidence type="ECO:0000313" key="7">
    <source>
        <dbReference type="Proteomes" id="UP000198942"/>
    </source>
</evidence>
<dbReference type="InterPro" id="IPR001789">
    <property type="entry name" value="Sig_transdc_resp-reg_receiver"/>
</dbReference>
<dbReference type="SUPFAM" id="SSF46894">
    <property type="entry name" value="C-terminal effector domain of the bipartite response regulators"/>
    <property type="match status" value="1"/>
</dbReference>